<keyword evidence="14" id="KW-1185">Reference proteome</keyword>
<gene>
    <name evidence="13" type="ORF">PWJ81_08430</name>
</gene>
<keyword evidence="3" id="KW-0813">Transport</keyword>
<feature type="compositionally biased region" description="Low complexity" evidence="10">
    <location>
        <begin position="17"/>
        <end position="29"/>
    </location>
</feature>
<evidence type="ECO:0000259" key="12">
    <source>
        <dbReference type="Pfam" id="PF00324"/>
    </source>
</evidence>
<accession>A0ABT5VAU7</accession>
<evidence type="ECO:0000256" key="1">
    <source>
        <dbReference type="ARBA" id="ARBA00004429"/>
    </source>
</evidence>
<comment type="subcellular location">
    <subcellularLocation>
        <location evidence="1">Cell inner membrane</location>
        <topology evidence="1">Multi-pass membrane protein</topology>
    </subcellularLocation>
</comment>
<comment type="similarity">
    <text evidence="2">Belongs to the amino acid-polyamine-organocation (APC) superfamily. Amino acid transporter (AAT) (TC 2.A.3.1) family.</text>
</comment>
<keyword evidence="4" id="KW-1003">Cell membrane</keyword>
<feature type="transmembrane region" description="Helical" evidence="11">
    <location>
        <begin position="267"/>
        <end position="286"/>
    </location>
</feature>
<feature type="transmembrane region" description="Helical" evidence="11">
    <location>
        <begin position="360"/>
        <end position="380"/>
    </location>
</feature>
<evidence type="ECO:0000256" key="9">
    <source>
        <dbReference type="ARBA" id="ARBA00023136"/>
    </source>
</evidence>
<organism evidence="13 14">
    <name type="scientific">Actinotignum sanguinis</name>
    <dbReference type="NCBI Taxonomy" id="1445614"/>
    <lineage>
        <taxon>Bacteria</taxon>
        <taxon>Bacillati</taxon>
        <taxon>Actinomycetota</taxon>
        <taxon>Actinomycetes</taxon>
        <taxon>Actinomycetales</taxon>
        <taxon>Actinomycetaceae</taxon>
        <taxon>Actinotignum</taxon>
    </lineage>
</organism>
<protein>
    <submittedName>
        <fullName evidence="13">Amino acid permease</fullName>
    </submittedName>
</protein>
<keyword evidence="6 11" id="KW-0812">Transmembrane</keyword>
<evidence type="ECO:0000256" key="7">
    <source>
        <dbReference type="ARBA" id="ARBA00022970"/>
    </source>
</evidence>
<keyword evidence="9 11" id="KW-0472">Membrane</keyword>
<feature type="transmembrane region" description="Helical" evidence="11">
    <location>
        <begin position="386"/>
        <end position="405"/>
    </location>
</feature>
<feature type="transmembrane region" description="Helical" evidence="11">
    <location>
        <begin position="184"/>
        <end position="205"/>
    </location>
</feature>
<dbReference type="InterPro" id="IPR004841">
    <property type="entry name" value="AA-permease/SLC12A_dom"/>
</dbReference>
<feature type="transmembrane region" description="Helical" evidence="11">
    <location>
        <begin position="126"/>
        <end position="148"/>
    </location>
</feature>
<name>A0ABT5VAU7_9ACTO</name>
<feature type="transmembrane region" description="Helical" evidence="11">
    <location>
        <begin position="455"/>
        <end position="473"/>
    </location>
</feature>
<feature type="transmembrane region" description="Helical" evidence="11">
    <location>
        <begin position="225"/>
        <end position="246"/>
    </location>
</feature>
<dbReference type="EMBL" id="JARBHI010000024">
    <property type="protein sequence ID" value="MDE1657092.1"/>
    <property type="molecule type" value="Genomic_DNA"/>
</dbReference>
<dbReference type="Gene3D" id="1.20.1740.10">
    <property type="entry name" value="Amino acid/polyamine transporter I"/>
    <property type="match status" value="1"/>
</dbReference>
<evidence type="ECO:0000256" key="5">
    <source>
        <dbReference type="ARBA" id="ARBA00022519"/>
    </source>
</evidence>
<feature type="transmembrane region" description="Helical" evidence="11">
    <location>
        <begin position="306"/>
        <end position="326"/>
    </location>
</feature>
<evidence type="ECO:0000256" key="6">
    <source>
        <dbReference type="ARBA" id="ARBA00022692"/>
    </source>
</evidence>
<sequence>MSTNSTPAPSGTPAPGTPTTSAPAATGTHATTHAAHLHRDLHNRHIQMIALGGAIGTGLFYGSASSISLAGPAILFVYLIGGCTIYLVMRALGEMSVHEPVPGAFSHYAYTYWSPRAGFISGWNYWFNYIFVAMSELSVVGLYINYWFPAVPTWLTAAFCLVFITAVNLLGVRAFGEFEFWFALVKVIAIIGMIVLGILVLVVGLQEPHQVPPGTSFAELVFPNGLKGATFAFVVVMFSFGGIELIGITAGEADDPRRSIPRAINLVIQRILIFYVLSLAIIMAVIPWRSIDGHASPFVQIFDSVGITFAAHILNFVVLTAALSVYNSGLYSNGRMLYSLAQQGNAPRIFATLSRAGTPYVGILTSSAVTVVAVVVVFAFPNFAFGYLLSIALIAGIINWTMVMITQLKFRAALGPERVASLAYKLPGGLASSIFVLVALAACVVLMLFQDAYRVAVFVGPAWLLLLTIAYQVKVSREKRHARA</sequence>
<proteinExistence type="inferred from homology"/>
<evidence type="ECO:0000313" key="13">
    <source>
        <dbReference type="EMBL" id="MDE1657092.1"/>
    </source>
</evidence>
<dbReference type="Proteomes" id="UP001219297">
    <property type="component" value="Unassembled WGS sequence"/>
</dbReference>
<comment type="caution">
    <text evidence="13">The sequence shown here is derived from an EMBL/GenBank/DDBJ whole genome shotgun (WGS) entry which is preliminary data.</text>
</comment>
<feature type="region of interest" description="Disordered" evidence="10">
    <location>
        <begin position="1"/>
        <end position="29"/>
    </location>
</feature>
<feature type="transmembrane region" description="Helical" evidence="11">
    <location>
        <begin position="69"/>
        <end position="89"/>
    </location>
</feature>
<reference evidence="13 14" key="1">
    <citation type="submission" date="2023-02" db="EMBL/GenBank/DDBJ databases">
        <title>Defining the Infant Male Urobiome and Moving Towards Mechanisms in Urobiome Research.</title>
        <authorList>
            <person name="Reasoner S."/>
            <person name="Flores V."/>
            <person name="Van Horn G."/>
            <person name="Morales G."/>
            <person name="Peard L."/>
            <person name="Abelson B."/>
            <person name="Manuel C."/>
            <person name="Lee J."/>
            <person name="Baker B."/>
            <person name="Williams T."/>
            <person name="Schmitz J."/>
            <person name="Clayton D."/>
            <person name="Hadjifrangiskou M."/>
        </authorList>
    </citation>
    <scope>NUCLEOTIDE SEQUENCE [LARGE SCALE GENOMIC DNA]</scope>
    <source>
        <strain evidence="13 14">AS1053</strain>
    </source>
</reference>
<keyword evidence="5" id="KW-0997">Cell inner membrane</keyword>
<keyword evidence="7" id="KW-0029">Amino-acid transport</keyword>
<keyword evidence="8 11" id="KW-1133">Transmembrane helix</keyword>
<evidence type="ECO:0000256" key="2">
    <source>
        <dbReference type="ARBA" id="ARBA00008583"/>
    </source>
</evidence>
<feature type="transmembrane region" description="Helical" evidence="11">
    <location>
        <begin position="426"/>
        <end position="449"/>
    </location>
</feature>
<dbReference type="PANTHER" id="PTHR43495">
    <property type="entry name" value="GABA PERMEASE"/>
    <property type="match status" value="1"/>
</dbReference>
<feature type="transmembrane region" description="Helical" evidence="11">
    <location>
        <begin position="154"/>
        <end position="172"/>
    </location>
</feature>
<evidence type="ECO:0000256" key="4">
    <source>
        <dbReference type="ARBA" id="ARBA00022475"/>
    </source>
</evidence>
<dbReference type="PANTHER" id="PTHR43495:SF4">
    <property type="entry name" value="AROMATIC AMINO ACID TRANSPORT PROTEIN AROP"/>
    <property type="match status" value="1"/>
</dbReference>
<dbReference type="Pfam" id="PF00324">
    <property type="entry name" value="AA_permease"/>
    <property type="match status" value="1"/>
</dbReference>
<feature type="domain" description="Amino acid permease/ SLC12A" evidence="12">
    <location>
        <begin position="45"/>
        <end position="481"/>
    </location>
</feature>
<dbReference type="GeneID" id="83608337"/>
<evidence type="ECO:0000256" key="11">
    <source>
        <dbReference type="SAM" id="Phobius"/>
    </source>
</evidence>
<evidence type="ECO:0000256" key="8">
    <source>
        <dbReference type="ARBA" id="ARBA00022989"/>
    </source>
</evidence>
<dbReference type="PIRSF" id="PIRSF006060">
    <property type="entry name" value="AA_transporter"/>
    <property type="match status" value="1"/>
</dbReference>
<evidence type="ECO:0000256" key="3">
    <source>
        <dbReference type="ARBA" id="ARBA00022448"/>
    </source>
</evidence>
<dbReference type="RefSeq" id="WP_016443252.1">
    <property type="nucleotide sequence ID" value="NZ_CAMXYX010000006.1"/>
</dbReference>
<dbReference type="InterPro" id="IPR004840">
    <property type="entry name" value="Amino_acid_permease_CS"/>
</dbReference>
<evidence type="ECO:0000313" key="14">
    <source>
        <dbReference type="Proteomes" id="UP001219297"/>
    </source>
</evidence>
<evidence type="ECO:0000256" key="10">
    <source>
        <dbReference type="SAM" id="MobiDB-lite"/>
    </source>
</evidence>
<dbReference type="PROSITE" id="PS00218">
    <property type="entry name" value="AMINO_ACID_PERMEASE_1"/>
    <property type="match status" value="1"/>
</dbReference>